<dbReference type="EMBL" id="JBHMDY010000004">
    <property type="protein sequence ID" value="MFB9260221.1"/>
    <property type="molecule type" value="Genomic_DNA"/>
</dbReference>
<name>A0ABV5JR52_9ACTN</name>
<organism evidence="2 3">
    <name type="scientific">Dietzia aerolata</name>
    <dbReference type="NCBI Taxonomy" id="595984"/>
    <lineage>
        <taxon>Bacteria</taxon>
        <taxon>Bacillati</taxon>
        <taxon>Actinomycetota</taxon>
        <taxon>Actinomycetes</taxon>
        <taxon>Mycobacteriales</taxon>
        <taxon>Dietziaceae</taxon>
        <taxon>Dietzia</taxon>
    </lineage>
</organism>
<sequence>MSTSVVLIPGAPALVPELSGAAFADSAAQVDTVCAMLREAARTARRVLVVGTDEQRRTLPDVRSTLTRWGADIPVGREGAPAASHGSVPDPALIGWWTLDRAGIELPRTFTGVDERGPGHDCRPAGDDAGNAPVEGVGVAAGDLVVVVADGPASLTPRAPIPEDPRGVALDAELAAWLRGGGDLPDPGPDTADAVGWWSRAAWLTLGGLVRGRAAQEAVSWSPFGVGYHGARWESVPLGGPAGSGDGASHRYSHGGPA</sequence>
<accession>A0ABV5JR52</accession>
<dbReference type="RefSeq" id="WP_380023460.1">
    <property type="nucleotide sequence ID" value="NZ_JBHMDY010000004.1"/>
</dbReference>
<evidence type="ECO:0000313" key="2">
    <source>
        <dbReference type="EMBL" id="MFB9260221.1"/>
    </source>
</evidence>
<proteinExistence type="predicted"/>
<dbReference type="Proteomes" id="UP001589700">
    <property type="component" value="Unassembled WGS sequence"/>
</dbReference>
<protein>
    <submittedName>
        <fullName evidence="2">Uncharacterized protein</fullName>
    </submittedName>
</protein>
<reference evidence="2 3" key="1">
    <citation type="submission" date="2024-09" db="EMBL/GenBank/DDBJ databases">
        <authorList>
            <person name="Sun Q."/>
            <person name="Mori K."/>
        </authorList>
    </citation>
    <scope>NUCLEOTIDE SEQUENCE [LARGE SCALE GENOMIC DNA]</scope>
    <source>
        <strain evidence="2 3">CCM 7659</strain>
    </source>
</reference>
<comment type="caution">
    <text evidence="2">The sequence shown here is derived from an EMBL/GenBank/DDBJ whole genome shotgun (WGS) entry which is preliminary data.</text>
</comment>
<evidence type="ECO:0000256" key="1">
    <source>
        <dbReference type="SAM" id="MobiDB-lite"/>
    </source>
</evidence>
<gene>
    <name evidence="2" type="ORF">ACFFVD_10430</name>
</gene>
<feature type="region of interest" description="Disordered" evidence="1">
    <location>
        <begin position="239"/>
        <end position="258"/>
    </location>
</feature>
<evidence type="ECO:0000313" key="3">
    <source>
        <dbReference type="Proteomes" id="UP001589700"/>
    </source>
</evidence>
<keyword evidence="3" id="KW-1185">Reference proteome</keyword>